<dbReference type="Proteomes" id="UP001160148">
    <property type="component" value="Unassembled WGS sequence"/>
</dbReference>
<accession>A0AAV0VK62</accession>
<dbReference type="AlphaFoldDB" id="A0AAV0VK62"/>
<evidence type="ECO:0000313" key="2">
    <source>
        <dbReference type="Proteomes" id="UP001160148"/>
    </source>
</evidence>
<dbReference type="EMBL" id="CARXXK010000001">
    <property type="protein sequence ID" value="CAI6343975.1"/>
    <property type="molecule type" value="Genomic_DNA"/>
</dbReference>
<comment type="caution">
    <text evidence="1">The sequence shown here is derived from an EMBL/GenBank/DDBJ whole genome shotgun (WGS) entry which is preliminary data.</text>
</comment>
<sequence>MSADNPADILSRGVLAQELKVSELWWNGLQWLSHSNDGWEHSVTTLPDEETLSERRVVNLVLTTMDQSIGLIEHYSSWRRLVRAVVWFLKFIDFRRTRQIGTTAWYLSVSYLKKAETSLIRQAQLQKFNEEYISLSKNKEVSGRSKLKGLHPMRQSENLILVGGRLANSQIAENQKHPIVLPATHKITRQINIINNIHTFLNDNKNINKNETKIKDMVQPKNQNQASNFTHKKYKHSLH</sequence>
<organism evidence="1 2">
    <name type="scientific">Macrosiphum euphorbiae</name>
    <name type="common">potato aphid</name>
    <dbReference type="NCBI Taxonomy" id="13131"/>
    <lineage>
        <taxon>Eukaryota</taxon>
        <taxon>Metazoa</taxon>
        <taxon>Ecdysozoa</taxon>
        <taxon>Arthropoda</taxon>
        <taxon>Hexapoda</taxon>
        <taxon>Insecta</taxon>
        <taxon>Pterygota</taxon>
        <taxon>Neoptera</taxon>
        <taxon>Paraneoptera</taxon>
        <taxon>Hemiptera</taxon>
        <taxon>Sternorrhyncha</taxon>
        <taxon>Aphidomorpha</taxon>
        <taxon>Aphidoidea</taxon>
        <taxon>Aphididae</taxon>
        <taxon>Macrosiphini</taxon>
        <taxon>Macrosiphum</taxon>
    </lineage>
</organism>
<proteinExistence type="predicted"/>
<keyword evidence="2" id="KW-1185">Reference proteome</keyword>
<dbReference type="PANTHER" id="PTHR47331">
    <property type="entry name" value="PHD-TYPE DOMAIN-CONTAINING PROTEIN"/>
    <property type="match status" value="1"/>
</dbReference>
<name>A0AAV0VK62_9HEMI</name>
<protein>
    <submittedName>
        <fullName evidence="1">Uncharacterized protein</fullName>
    </submittedName>
</protein>
<reference evidence="1 2" key="1">
    <citation type="submission" date="2023-01" db="EMBL/GenBank/DDBJ databases">
        <authorList>
            <person name="Whitehead M."/>
        </authorList>
    </citation>
    <scope>NUCLEOTIDE SEQUENCE [LARGE SCALE GENOMIC DNA]</scope>
</reference>
<gene>
    <name evidence="1" type="ORF">MEUPH1_LOCUS1166</name>
</gene>
<evidence type="ECO:0000313" key="1">
    <source>
        <dbReference type="EMBL" id="CAI6343975.1"/>
    </source>
</evidence>